<feature type="chain" id="PRO_5016232626" evidence="1">
    <location>
        <begin position="30"/>
        <end position="334"/>
    </location>
</feature>
<evidence type="ECO:0000256" key="1">
    <source>
        <dbReference type="SAM" id="SignalP"/>
    </source>
</evidence>
<evidence type="ECO:0000313" key="3">
    <source>
        <dbReference type="Proteomes" id="UP000250079"/>
    </source>
</evidence>
<reference evidence="2 3" key="1">
    <citation type="submission" date="2016-12" db="EMBL/GenBank/DDBJ databases">
        <authorList>
            <person name="Song W.-J."/>
            <person name="Kurnit D.M."/>
        </authorList>
    </citation>
    <scope>NUCLEOTIDE SEQUENCE [LARGE SCALE GENOMIC DNA]</scope>
    <source>
        <strain evidence="2 3">IMCC3135</strain>
    </source>
</reference>
<protein>
    <submittedName>
        <fullName evidence="2">Uncharacterized protein</fullName>
    </submittedName>
</protein>
<dbReference type="OrthoDB" id="9178917at2"/>
<dbReference type="KEGG" id="gai:IMCC3135_03445"/>
<accession>A0A2Z2NHN8</accession>
<dbReference type="Proteomes" id="UP000250079">
    <property type="component" value="Chromosome"/>
</dbReference>
<proteinExistence type="predicted"/>
<feature type="signal peptide" evidence="1">
    <location>
        <begin position="1"/>
        <end position="29"/>
    </location>
</feature>
<keyword evidence="3" id="KW-1185">Reference proteome</keyword>
<name>A0A2Z2NHN8_9GAMM</name>
<dbReference type="Gene3D" id="3.40.50.2300">
    <property type="match status" value="1"/>
</dbReference>
<gene>
    <name evidence="2" type="ORF">IMCC3135_03445</name>
</gene>
<dbReference type="AlphaFoldDB" id="A0A2Z2NHN8"/>
<sequence>MHPCVLKTGKFLALSAILLAGSHTLPAFAQFVDETPAKATIEASSAALAQKSEQPQTSNILFILGLRQEANLQIKVAVTEEMSDLNVWQINATEVASSDYKWPDADTIVATGKLGCQLALQATANTPILCTLLTEEGFLSLDTALRKSQSTFVSALVIDQPVSRQMQIANRVYPSLTHFSHFAGFGTGQKTGDLTSTLDLYSYQASSTLPAQLKGALRTHDALIATSDSRIYNASTLSTVLLTAYGYGKPVIGFSRAYVKAGALITSYSTPSQILRQVAYRLRETRRSNDMSESLIYPEYFSVIDNQSVARSLGLIKAFVFTADKTYTDSDFEP</sequence>
<keyword evidence="1" id="KW-0732">Signal</keyword>
<organism evidence="2 3">
    <name type="scientific">Granulosicoccus antarcticus IMCC3135</name>
    <dbReference type="NCBI Taxonomy" id="1192854"/>
    <lineage>
        <taxon>Bacteria</taxon>
        <taxon>Pseudomonadati</taxon>
        <taxon>Pseudomonadota</taxon>
        <taxon>Gammaproteobacteria</taxon>
        <taxon>Chromatiales</taxon>
        <taxon>Granulosicoccaceae</taxon>
        <taxon>Granulosicoccus</taxon>
    </lineage>
</organism>
<dbReference type="EMBL" id="CP018632">
    <property type="protein sequence ID" value="ASJ70802.1"/>
    <property type="molecule type" value="Genomic_DNA"/>
</dbReference>
<evidence type="ECO:0000313" key="2">
    <source>
        <dbReference type="EMBL" id="ASJ70802.1"/>
    </source>
</evidence>
<dbReference type="RefSeq" id="WP_088916305.1">
    <property type="nucleotide sequence ID" value="NZ_CP018632.1"/>
</dbReference>